<dbReference type="PANTHER" id="PTHR37540">
    <property type="entry name" value="TRANSCRIPTION FACTOR (ACR-2), PUTATIVE-RELATED-RELATED"/>
    <property type="match status" value="1"/>
</dbReference>
<feature type="compositionally biased region" description="Basic residues" evidence="1">
    <location>
        <begin position="10"/>
        <end position="19"/>
    </location>
</feature>
<evidence type="ECO:0008006" key="4">
    <source>
        <dbReference type="Google" id="ProtNLM"/>
    </source>
</evidence>
<dbReference type="EMBL" id="ML975449">
    <property type="protein sequence ID" value="KAF1829345.1"/>
    <property type="molecule type" value="Genomic_DNA"/>
</dbReference>
<evidence type="ECO:0000313" key="3">
    <source>
        <dbReference type="Proteomes" id="UP000800040"/>
    </source>
</evidence>
<proteinExistence type="predicted"/>
<dbReference type="Proteomes" id="UP000800040">
    <property type="component" value="Unassembled WGS sequence"/>
</dbReference>
<feature type="region of interest" description="Disordered" evidence="1">
    <location>
        <begin position="1"/>
        <end position="25"/>
    </location>
</feature>
<reference evidence="2" key="1">
    <citation type="submission" date="2020-01" db="EMBL/GenBank/DDBJ databases">
        <authorList>
            <consortium name="DOE Joint Genome Institute"/>
            <person name="Haridas S."/>
            <person name="Albert R."/>
            <person name="Binder M."/>
            <person name="Bloem J."/>
            <person name="Labutti K."/>
            <person name="Salamov A."/>
            <person name="Andreopoulos B."/>
            <person name="Baker S.E."/>
            <person name="Barry K."/>
            <person name="Bills G."/>
            <person name="Bluhm B.H."/>
            <person name="Cannon C."/>
            <person name="Castanera R."/>
            <person name="Culley D.E."/>
            <person name="Daum C."/>
            <person name="Ezra D."/>
            <person name="Gonzalez J.B."/>
            <person name="Henrissat B."/>
            <person name="Kuo A."/>
            <person name="Liang C."/>
            <person name="Lipzen A."/>
            <person name="Lutzoni F."/>
            <person name="Magnuson J."/>
            <person name="Mondo S."/>
            <person name="Nolan M."/>
            <person name="Ohm R."/>
            <person name="Pangilinan J."/>
            <person name="Park H.-J."/>
            <person name="Ramirez L."/>
            <person name="Alfaro M."/>
            <person name="Sun H."/>
            <person name="Tritt A."/>
            <person name="Yoshinaga Y."/>
            <person name="Zwiers L.-H."/>
            <person name="Turgeon B.G."/>
            <person name="Goodwin S.B."/>
            <person name="Spatafora J.W."/>
            <person name="Crous P.W."/>
            <person name="Grigoriev I.V."/>
        </authorList>
    </citation>
    <scope>NUCLEOTIDE SEQUENCE</scope>
    <source>
        <strain evidence="2">P77</strain>
    </source>
</reference>
<organism evidence="2 3">
    <name type="scientific">Decorospora gaudefroyi</name>
    <dbReference type="NCBI Taxonomy" id="184978"/>
    <lineage>
        <taxon>Eukaryota</taxon>
        <taxon>Fungi</taxon>
        <taxon>Dikarya</taxon>
        <taxon>Ascomycota</taxon>
        <taxon>Pezizomycotina</taxon>
        <taxon>Dothideomycetes</taxon>
        <taxon>Pleosporomycetidae</taxon>
        <taxon>Pleosporales</taxon>
        <taxon>Pleosporineae</taxon>
        <taxon>Pleosporaceae</taxon>
        <taxon>Decorospora</taxon>
    </lineage>
</organism>
<sequence length="554" mass="60794">MASSNDPKPSRRRVGRRRLPPLAPGPALQFVVANHPDDFRADRTMRHVRSHVMYKHRENRGASDPDIARSREDSSALISMANTPSPTRTDPDAVSLTDSLLAPASTGYHDTYSRRTSSHSLDFLRTLAARILSATTTTAPVRSAPPAFDEPSEYPFPTSNAAAHESLEDLKRDWIQNTTFFAHDSSWMRHICDSRLSFLSHVHTTLVYKDLDEGLLYDSDLTVHAKTKILAFVSDGLCTDEVTLISILHLLISDIGSLDEHVSDLHQDGLATCMRNQRNGLGPNTAIFMTLVMLTFAISRGQAEPVQLAPRQSFQAIPDIGRPIFSFKAPLGHVSRLYGLLSAGTSGIIEDIQRCTDIFLAGWNHMGDAHGISSGQLATCDAQLQNIYSRLVLLSSTEDDPAPDWTYESCRIAALIYCRSIVYGTTFADSAQLTHARISGSSSESATLLSALHDAVGRTDKQGCWGSDLSGIFLWITLVGAAASWTLARSAPEAQKEHKPHSLHWMSKCFALYAVRAAVSVPFEHADATIRALRTMLEVQRLISVNEGSQTMGQ</sequence>
<evidence type="ECO:0000313" key="2">
    <source>
        <dbReference type="EMBL" id="KAF1829345.1"/>
    </source>
</evidence>
<keyword evidence="3" id="KW-1185">Reference proteome</keyword>
<evidence type="ECO:0000256" key="1">
    <source>
        <dbReference type="SAM" id="MobiDB-lite"/>
    </source>
</evidence>
<protein>
    <recommendedName>
        <fullName evidence="4">Tachykinin family protein</fullName>
    </recommendedName>
</protein>
<gene>
    <name evidence="2" type="ORF">BDW02DRAFT_583768</name>
</gene>
<dbReference type="OrthoDB" id="415825at2759"/>
<accession>A0A6A5JX54</accession>
<dbReference type="AlphaFoldDB" id="A0A6A5JX54"/>
<dbReference type="PANTHER" id="PTHR37540:SF5">
    <property type="entry name" value="TRANSCRIPTION FACTOR DOMAIN-CONTAINING PROTEIN"/>
    <property type="match status" value="1"/>
</dbReference>
<name>A0A6A5JX54_9PLEO</name>